<evidence type="ECO:0000256" key="1">
    <source>
        <dbReference type="SAM" id="Phobius"/>
    </source>
</evidence>
<gene>
    <name evidence="2" type="ORF">BJX67DRAFT_367069</name>
</gene>
<keyword evidence="1" id="KW-0812">Transmembrane</keyword>
<name>A0ABR4L9K2_9EURO</name>
<keyword evidence="1" id="KW-0472">Membrane</keyword>
<dbReference type="GeneID" id="98145546"/>
<keyword evidence="3" id="KW-1185">Reference proteome</keyword>
<keyword evidence="1" id="KW-1133">Transmembrane helix</keyword>
<evidence type="ECO:0000313" key="2">
    <source>
        <dbReference type="EMBL" id="KAL2861217.1"/>
    </source>
</evidence>
<feature type="transmembrane region" description="Helical" evidence="1">
    <location>
        <begin position="106"/>
        <end position="124"/>
    </location>
</feature>
<protein>
    <submittedName>
        <fullName evidence="2">Uncharacterized protein</fullName>
    </submittedName>
</protein>
<organism evidence="2 3">
    <name type="scientific">Aspergillus lucknowensis</name>
    <dbReference type="NCBI Taxonomy" id="176173"/>
    <lineage>
        <taxon>Eukaryota</taxon>
        <taxon>Fungi</taxon>
        <taxon>Dikarya</taxon>
        <taxon>Ascomycota</taxon>
        <taxon>Pezizomycotina</taxon>
        <taxon>Eurotiomycetes</taxon>
        <taxon>Eurotiomycetidae</taxon>
        <taxon>Eurotiales</taxon>
        <taxon>Aspergillaceae</taxon>
        <taxon>Aspergillus</taxon>
        <taxon>Aspergillus subgen. Nidulantes</taxon>
    </lineage>
</organism>
<accession>A0ABR4L9K2</accession>
<proteinExistence type="predicted"/>
<sequence length="135" mass="14945">MVHAKRRLASLHDLKLLVRGTTQNIFRVFTLGRAAEGRHRQTGLVKVHINSVGSAGYVPRIVVAHRPWQRECGYSVQVRCDMEGADGVLSTKRAPTSWRRLGRSSTLLPSVAATILAVILNFVIDPIAQVVIRLI</sequence>
<dbReference type="EMBL" id="JBFXLQ010000073">
    <property type="protein sequence ID" value="KAL2861217.1"/>
    <property type="molecule type" value="Genomic_DNA"/>
</dbReference>
<dbReference type="Proteomes" id="UP001610432">
    <property type="component" value="Unassembled WGS sequence"/>
</dbReference>
<reference evidence="2 3" key="1">
    <citation type="submission" date="2024-07" db="EMBL/GenBank/DDBJ databases">
        <title>Section-level genome sequencing and comparative genomics of Aspergillus sections Usti and Cavernicolus.</title>
        <authorList>
            <consortium name="Lawrence Berkeley National Laboratory"/>
            <person name="Nybo J.L."/>
            <person name="Vesth T.C."/>
            <person name="Theobald S."/>
            <person name="Frisvad J.C."/>
            <person name="Larsen T.O."/>
            <person name="Kjaerboelling I."/>
            <person name="Rothschild-Mancinelli K."/>
            <person name="Lyhne E.K."/>
            <person name="Kogle M.E."/>
            <person name="Barry K."/>
            <person name="Clum A."/>
            <person name="Na H."/>
            <person name="Ledsgaard L."/>
            <person name="Lin J."/>
            <person name="Lipzen A."/>
            <person name="Kuo A."/>
            <person name="Riley R."/>
            <person name="Mondo S."/>
            <person name="Labutti K."/>
            <person name="Haridas S."/>
            <person name="Pangalinan J."/>
            <person name="Salamov A.A."/>
            <person name="Simmons B.A."/>
            <person name="Magnuson J.K."/>
            <person name="Chen J."/>
            <person name="Drula E."/>
            <person name="Henrissat B."/>
            <person name="Wiebenga A."/>
            <person name="Lubbers R.J."/>
            <person name="Gomes A.C."/>
            <person name="Macurrencykelacurrency M.R."/>
            <person name="Stajich J."/>
            <person name="Grigoriev I.V."/>
            <person name="Mortensen U.H."/>
            <person name="De Vries R.P."/>
            <person name="Baker S.E."/>
            <person name="Andersen M.R."/>
        </authorList>
    </citation>
    <scope>NUCLEOTIDE SEQUENCE [LARGE SCALE GENOMIC DNA]</scope>
    <source>
        <strain evidence="2 3">CBS 449.75</strain>
    </source>
</reference>
<dbReference type="RefSeq" id="XP_070881111.1">
    <property type="nucleotide sequence ID" value="XM_071030474.1"/>
</dbReference>
<evidence type="ECO:0000313" key="3">
    <source>
        <dbReference type="Proteomes" id="UP001610432"/>
    </source>
</evidence>
<comment type="caution">
    <text evidence="2">The sequence shown here is derived from an EMBL/GenBank/DDBJ whole genome shotgun (WGS) entry which is preliminary data.</text>
</comment>